<keyword evidence="3" id="KW-1185">Reference proteome</keyword>
<evidence type="ECO:0000256" key="1">
    <source>
        <dbReference type="SAM" id="Phobius"/>
    </source>
</evidence>
<protein>
    <submittedName>
        <fullName evidence="2">ABC transporter permease</fullName>
    </submittedName>
</protein>
<accession>A0ABS6G3I5</accession>
<reference evidence="2 3" key="1">
    <citation type="submission" date="2021-06" db="EMBL/GenBank/DDBJ databases">
        <authorList>
            <person name="Sun Q."/>
            <person name="Li D."/>
        </authorList>
    </citation>
    <scope>NUCLEOTIDE SEQUENCE [LARGE SCALE GENOMIC DNA]</scope>
    <source>
        <strain evidence="2 3">MSJ-5</strain>
    </source>
</reference>
<dbReference type="EMBL" id="JAHLQK010000004">
    <property type="protein sequence ID" value="MBU5677048.1"/>
    <property type="molecule type" value="Genomic_DNA"/>
</dbReference>
<name>A0ABS6G3I5_9FIRM</name>
<keyword evidence="1" id="KW-1133">Transmembrane helix</keyword>
<feature type="transmembrane region" description="Helical" evidence="1">
    <location>
        <begin position="99"/>
        <end position="120"/>
    </location>
</feature>
<evidence type="ECO:0000313" key="2">
    <source>
        <dbReference type="EMBL" id="MBU5677048.1"/>
    </source>
</evidence>
<keyword evidence="1" id="KW-0472">Membrane</keyword>
<proteinExistence type="predicted"/>
<feature type="transmembrane region" description="Helical" evidence="1">
    <location>
        <begin position="12"/>
        <end position="34"/>
    </location>
</feature>
<comment type="caution">
    <text evidence="2">The sequence shown here is derived from an EMBL/GenBank/DDBJ whole genome shotgun (WGS) entry which is preliminary data.</text>
</comment>
<organism evidence="2 3">
    <name type="scientific">Alkaliphilus flagellatus</name>
    <dbReference type="NCBI Taxonomy" id="2841507"/>
    <lineage>
        <taxon>Bacteria</taxon>
        <taxon>Bacillati</taxon>
        <taxon>Bacillota</taxon>
        <taxon>Clostridia</taxon>
        <taxon>Peptostreptococcales</taxon>
        <taxon>Natronincolaceae</taxon>
        <taxon>Alkaliphilus</taxon>
    </lineage>
</organism>
<feature type="transmembrane region" description="Helical" evidence="1">
    <location>
        <begin position="46"/>
        <end position="67"/>
    </location>
</feature>
<feature type="transmembrane region" description="Helical" evidence="1">
    <location>
        <begin position="140"/>
        <end position="161"/>
    </location>
</feature>
<feature type="transmembrane region" description="Helical" evidence="1">
    <location>
        <begin position="168"/>
        <end position="189"/>
    </location>
</feature>
<feature type="transmembrane region" description="Helical" evidence="1">
    <location>
        <begin position="252"/>
        <end position="271"/>
    </location>
</feature>
<evidence type="ECO:0000313" key="3">
    <source>
        <dbReference type="Proteomes" id="UP000779508"/>
    </source>
</evidence>
<keyword evidence="1" id="KW-0812">Transmembrane</keyword>
<feature type="transmembrane region" description="Helical" evidence="1">
    <location>
        <begin position="225"/>
        <end position="245"/>
    </location>
</feature>
<sequence length="647" mass="75956">MITLIRKNFKLFFKSIYLALGFFIFSIVVNVYLIEGIYKLSIHKDALYYLIHSQKISIIYFVFFVFISYEYLVKSKNESILECFSVINNGKFKLYFSKLAVLVIIIVIMTLNIMIYNYVAYFVMNVNSLSYAYHIFLNNFLNVFLVSFLGVCIGTVTSLYLKRFPAYLIMIFSTVLISPIFESVPYILFMGFEVNIYPLREIFNILPPNLDWVEEELYGLSIESYRWNLLIFWICFLSSFVLLKLSTKKSKLLNFVAIILLSFSLINLYSYTKPGSIVKKDYNPNSFVAFDELYYIKDVQKEENVEFNILAYGMDLTIGRQLHSDIKISLDEKEYLNSYKFTLYRNYKVEKILSKKNEILEFRREGDYLEVFNPTNEKLEEIRILYSGYSPVFYSNSQGVLLPGCFPYYPIEGYKKIYLKEQSSYIPIIRDDNIKFNVSTKSNLDIYSNLQKDNNNFFGEAQAVTLIGGFVEEKNIGNNIFYGLTLEKLNTNALLDINNILEPYKNMFLENEEFNITGKKIFQSPATFTSRVMDNGLVSFKDHIFIYGLDKENLVQGFLQSTIPQDIKKIEIKSIFFDYLLYKNRILNIPKEELENNKSYELHNLFLKKINELGENYVLKNTYDFLRNKNDTRDSTTFIRDLTKGGH</sequence>
<gene>
    <name evidence="2" type="ORF">KQI88_11565</name>
</gene>
<dbReference type="RefSeq" id="WP_216417463.1">
    <property type="nucleotide sequence ID" value="NZ_JAHLQK010000004.1"/>
</dbReference>
<dbReference type="Proteomes" id="UP000779508">
    <property type="component" value="Unassembled WGS sequence"/>
</dbReference>